<dbReference type="GO" id="GO:0005657">
    <property type="term" value="C:replication fork"/>
    <property type="evidence" value="ECO:0007669"/>
    <property type="project" value="InterPro"/>
</dbReference>
<dbReference type="InterPro" id="IPR030547">
    <property type="entry name" value="XRCC2"/>
</dbReference>
<evidence type="ECO:0000313" key="2">
    <source>
        <dbReference type="Proteomes" id="UP000813824"/>
    </source>
</evidence>
<proteinExistence type="predicted"/>
<dbReference type="GO" id="GO:0005815">
    <property type="term" value="C:microtubule organizing center"/>
    <property type="evidence" value="ECO:0007669"/>
    <property type="project" value="TreeGrafter"/>
</dbReference>
<sequence>MDPAAVTTDSLLAEIHSESLQSFLTSLRLDSPPTCKTAIPAVDNHAVSTNPLANGLRRGDIIELQGPPASGKSHLVYHLVINCILPPRHTHPNFTGWGRAAVVFDPDRTFDVTRLRQLLWTRISAQGQPEQASRPTEQYLQELLDQCMRRLHVIRPTSTVQLAFSILHLSKHHATHPSLQNEALGLIAVDSMNAFYWDDRYTMEQLRGAGAPLNQNSTFVPPLAHVCKALHRLRLSHAPVVVLTTRDLIPVPTSKVPVSEGTPVIPSSRQHLYPFLIPAVKPRQDPEPTDVIMGDASVSNVEEDKKPPLLPNHPPRRQEARLPLAFHLTLSQALRSDLATDNSEALGSKGPGTSVVIRGPTGFTVGSCTLRIGEDDVLISSTLARGEV</sequence>
<dbReference type="CDD" id="cd19490">
    <property type="entry name" value="XRCC2"/>
    <property type="match status" value="1"/>
</dbReference>
<accession>A0A8K0UR53</accession>
<dbReference type="GO" id="GO:0000400">
    <property type="term" value="F:four-way junction DNA binding"/>
    <property type="evidence" value="ECO:0007669"/>
    <property type="project" value="TreeGrafter"/>
</dbReference>
<dbReference type="GO" id="GO:0042148">
    <property type="term" value="P:DNA strand invasion"/>
    <property type="evidence" value="ECO:0007669"/>
    <property type="project" value="TreeGrafter"/>
</dbReference>
<organism evidence="1 2">
    <name type="scientific">Cristinia sonorae</name>
    <dbReference type="NCBI Taxonomy" id="1940300"/>
    <lineage>
        <taxon>Eukaryota</taxon>
        <taxon>Fungi</taxon>
        <taxon>Dikarya</taxon>
        <taxon>Basidiomycota</taxon>
        <taxon>Agaricomycotina</taxon>
        <taxon>Agaricomycetes</taxon>
        <taxon>Agaricomycetidae</taxon>
        <taxon>Agaricales</taxon>
        <taxon>Pleurotineae</taxon>
        <taxon>Stephanosporaceae</taxon>
        <taxon>Cristinia</taxon>
    </lineage>
</organism>
<dbReference type="InterPro" id="IPR027417">
    <property type="entry name" value="P-loop_NTPase"/>
</dbReference>
<reference evidence="1" key="1">
    <citation type="journal article" date="2021" name="New Phytol.">
        <title>Evolutionary innovations through gain and loss of genes in the ectomycorrhizal Boletales.</title>
        <authorList>
            <person name="Wu G."/>
            <person name="Miyauchi S."/>
            <person name="Morin E."/>
            <person name="Kuo A."/>
            <person name="Drula E."/>
            <person name="Varga T."/>
            <person name="Kohler A."/>
            <person name="Feng B."/>
            <person name="Cao Y."/>
            <person name="Lipzen A."/>
            <person name="Daum C."/>
            <person name="Hundley H."/>
            <person name="Pangilinan J."/>
            <person name="Johnson J."/>
            <person name="Barry K."/>
            <person name="LaButti K."/>
            <person name="Ng V."/>
            <person name="Ahrendt S."/>
            <person name="Min B."/>
            <person name="Choi I.G."/>
            <person name="Park H."/>
            <person name="Plett J.M."/>
            <person name="Magnuson J."/>
            <person name="Spatafora J.W."/>
            <person name="Nagy L.G."/>
            <person name="Henrissat B."/>
            <person name="Grigoriev I.V."/>
            <person name="Yang Z.L."/>
            <person name="Xu J."/>
            <person name="Martin F.M."/>
        </authorList>
    </citation>
    <scope>NUCLEOTIDE SEQUENCE</scope>
    <source>
        <strain evidence="1">KKN 215</strain>
    </source>
</reference>
<dbReference type="SUPFAM" id="SSF52540">
    <property type="entry name" value="P-loop containing nucleoside triphosphate hydrolases"/>
    <property type="match status" value="1"/>
</dbReference>
<dbReference type="PANTHER" id="PTHR46644">
    <property type="entry name" value="DNA REPAIR PROTEIN XRCC2"/>
    <property type="match status" value="1"/>
</dbReference>
<dbReference type="PANTHER" id="PTHR46644:SF2">
    <property type="entry name" value="DNA REPAIR PROTEIN XRCC2"/>
    <property type="match status" value="1"/>
</dbReference>
<comment type="caution">
    <text evidence="1">The sequence shown here is derived from an EMBL/GenBank/DDBJ whole genome shotgun (WGS) entry which is preliminary data.</text>
</comment>
<dbReference type="GO" id="GO:0033063">
    <property type="term" value="C:Rad51B-Rad51C-Rad51D-XRCC2 complex"/>
    <property type="evidence" value="ECO:0007669"/>
    <property type="project" value="InterPro"/>
</dbReference>
<dbReference type="AlphaFoldDB" id="A0A8K0UR53"/>
<dbReference type="Gene3D" id="3.40.50.300">
    <property type="entry name" value="P-loop containing nucleotide triphosphate hydrolases"/>
    <property type="match status" value="1"/>
</dbReference>
<keyword evidence="2" id="KW-1185">Reference proteome</keyword>
<dbReference type="OrthoDB" id="420422at2759"/>
<dbReference type="GO" id="GO:0000724">
    <property type="term" value="P:double-strand break repair via homologous recombination"/>
    <property type="evidence" value="ECO:0007669"/>
    <property type="project" value="InterPro"/>
</dbReference>
<protein>
    <recommendedName>
        <fullName evidence="3">DNA recombination and repair protein Rad51-like C-terminal domain-containing protein</fullName>
    </recommendedName>
</protein>
<evidence type="ECO:0008006" key="3">
    <source>
        <dbReference type="Google" id="ProtNLM"/>
    </source>
</evidence>
<dbReference type="EMBL" id="JAEVFJ010000009">
    <property type="protein sequence ID" value="KAH8102489.1"/>
    <property type="molecule type" value="Genomic_DNA"/>
</dbReference>
<gene>
    <name evidence="1" type="ORF">BXZ70DRAFT_928727</name>
</gene>
<dbReference type="Proteomes" id="UP000813824">
    <property type="component" value="Unassembled WGS sequence"/>
</dbReference>
<evidence type="ECO:0000313" key="1">
    <source>
        <dbReference type="EMBL" id="KAH8102489.1"/>
    </source>
</evidence>
<name>A0A8K0UR53_9AGAR</name>